<dbReference type="RefSeq" id="WP_311160844.1">
    <property type="nucleotide sequence ID" value="NZ_JAVQLW010000001.1"/>
</dbReference>
<dbReference type="Proteomes" id="UP001269144">
    <property type="component" value="Unassembled WGS sequence"/>
</dbReference>
<accession>A0ABU2HU76</accession>
<dbReference type="Pfam" id="PF22262">
    <property type="entry name" value="DUF6950"/>
    <property type="match status" value="1"/>
</dbReference>
<name>A0ABU2HU76_9RHOB</name>
<evidence type="ECO:0000259" key="1">
    <source>
        <dbReference type="Pfam" id="PF22262"/>
    </source>
</evidence>
<evidence type="ECO:0000313" key="3">
    <source>
        <dbReference type="Proteomes" id="UP001269144"/>
    </source>
</evidence>
<sequence>MVKQTRATLSRLPNWRARLAAEMDRQRRDPFAWGSHDCALGLAAGAIEAITGNDMAAEWRGRYTTPLGALRVLRKAGHASFTDFVAAHLPEHDHPDQADIGDIGLVESDGPVGVALCIVDASGVIVMTETGHGRRPRSDMTRAFKVG</sequence>
<reference evidence="3" key="1">
    <citation type="submission" date="2023-07" db="EMBL/GenBank/DDBJ databases">
        <title>Paracoccus sp. MBLB3053 whole genome sequence.</title>
        <authorList>
            <person name="Hwang C.Y."/>
            <person name="Cho E.-S."/>
            <person name="Seo M.-J."/>
        </authorList>
    </citation>
    <scope>NUCLEOTIDE SEQUENCE [LARGE SCALE GENOMIC DNA]</scope>
    <source>
        <strain evidence="3">MBLB3053</strain>
    </source>
</reference>
<dbReference type="InterPro" id="IPR053802">
    <property type="entry name" value="DUF6950"/>
</dbReference>
<comment type="caution">
    <text evidence="2">The sequence shown here is derived from an EMBL/GenBank/DDBJ whole genome shotgun (WGS) entry which is preliminary data.</text>
</comment>
<feature type="domain" description="DUF6950" evidence="1">
    <location>
        <begin position="10"/>
        <end position="146"/>
    </location>
</feature>
<organism evidence="2 3">
    <name type="scientific">Paracoccus aurantius</name>
    <dbReference type="NCBI Taxonomy" id="3073814"/>
    <lineage>
        <taxon>Bacteria</taxon>
        <taxon>Pseudomonadati</taxon>
        <taxon>Pseudomonadota</taxon>
        <taxon>Alphaproteobacteria</taxon>
        <taxon>Rhodobacterales</taxon>
        <taxon>Paracoccaceae</taxon>
        <taxon>Paracoccus</taxon>
    </lineage>
</organism>
<evidence type="ECO:0000313" key="2">
    <source>
        <dbReference type="EMBL" id="MDS9468597.1"/>
    </source>
</evidence>
<dbReference type="EMBL" id="JAVQLW010000001">
    <property type="protein sequence ID" value="MDS9468597.1"/>
    <property type="molecule type" value="Genomic_DNA"/>
</dbReference>
<protein>
    <recommendedName>
        <fullName evidence="1">DUF6950 domain-containing protein</fullName>
    </recommendedName>
</protein>
<gene>
    <name evidence="2" type="ORF">RGQ15_13590</name>
</gene>
<proteinExistence type="predicted"/>
<keyword evidence="3" id="KW-1185">Reference proteome</keyword>